<evidence type="ECO:0000313" key="5">
    <source>
        <dbReference type="Proteomes" id="UP000037460"/>
    </source>
</evidence>
<dbReference type="PANTHER" id="PTHR46613:SF1">
    <property type="entry name" value="RADIAL SPOKE HEAD 10 HOMOLOG B-RELATED"/>
    <property type="match status" value="1"/>
</dbReference>
<feature type="non-terminal residue" evidence="4">
    <location>
        <position position="3063"/>
    </location>
</feature>
<protein>
    <submittedName>
        <fullName evidence="4">Uncharacterized protein</fullName>
    </submittedName>
</protein>
<feature type="compositionally biased region" description="Basic and acidic residues" evidence="3">
    <location>
        <begin position="229"/>
        <end position="240"/>
    </location>
</feature>
<keyword evidence="2" id="KW-0966">Cell projection</keyword>
<dbReference type="PANTHER" id="PTHR46613">
    <property type="entry name" value="RADIAL SPOKE HEAD 10 HOMOLOG B-RELATED"/>
    <property type="match status" value="1"/>
</dbReference>
<dbReference type="GO" id="GO:0042995">
    <property type="term" value="C:cell projection"/>
    <property type="evidence" value="ECO:0007669"/>
    <property type="project" value="UniProtKB-SubCell"/>
</dbReference>
<dbReference type="Proteomes" id="UP000037460">
    <property type="component" value="Unassembled WGS sequence"/>
</dbReference>
<evidence type="ECO:0000256" key="1">
    <source>
        <dbReference type="ARBA" id="ARBA00004316"/>
    </source>
</evidence>
<evidence type="ECO:0000313" key="4">
    <source>
        <dbReference type="EMBL" id="KOO21777.1"/>
    </source>
</evidence>
<organism evidence="4 5">
    <name type="scientific">Chrysochromulina tobinii</name>
    <dbReference type="NCBI Taxonomy" id="1460289"/>
    <lineage>
        <taxon>Eukaryota</taxon>
        <taxon>Haptista</taxon>
        <taxon>Haptophyta</taxon>
        <taxon>Prymnesiophyceae</taxon>
        <taxon>Prymnesiales</taxon>
        <taxon>Chrysochromulinaceae</taxon>
        <taxon>Chrysochromulina</taxon>
    </lineage>
</organism>
<name>A0A0M0J616_9EUKA</name>
<sequence>MPKPATDGSGFVAERDAVKLEGESEAFFKGLVKMWVKIEIEDHPNWFDWQLRVWDKIHTNLPAIAGLYFEYAKRGGSAAKSPTEGFTMSQREWVQFVKDMKLPIPITEINDVFRRVDRADKEEREKNPKAKNDKQMVLAEFLEALTRAAVKWMNVSKQGKQDYKDGKTGEWFERLIDEYVLPLGERDVMKEWREHLASAEMDEVLAPFKPKLQEKFAEIVARTRASGDQGKKDSALEGKKGGPAKAQTQKGKAFEGKANEKQNKKAAAEGAELDGPAAVVKDLEMCKLLLDIKCVVENPVTGERPLIYMIELSRMDVERGFIESQNREEALEAIVSGNMSKLADSNELNLEEFYRCIAFCGLNMFRNVKEMPPTDRVQTLLEIYVGDPDKATPADRIRATVKKVLSKGLVRFNPSTDLSPEEVGASSVSEEFIAIWSKMILDDCHGWPLWEKELFLLLSSKYEDLYSIFTFYAKSGGVGTSSTSGFMLQQQELTNLALDCQLPTPDFAMARIQLIWKMSDQGDKKLSGDAAVDLRHAATGSGDRALEIFEFFEVLVRLSLQRQNPKLGSVGFEHTVEQPLPGCLEYVLNEHIIKLAKKDSLKEVLDALKVDKVALAHFETHKKRLKKAFEELALKTRDGSRMFAQVMLTPLVIVQDYVDRKCTKDTMVTPTPAVTGDDVRPRHSNLSQLDVKGAVTTAQDKSESTGNAGSNYDEWCMCLGLCGHIKYEEISEMSLAQRVEGMILNYLGEKDEHAVISDCLYPPLPRYDVSNAKPLMGEETLVFKNFVACWKKCDFTHVYGFPMWEEEVFNTYHEVFERLSSVFDYYAKSGTAGSSSAGTAMTMQQTELQNLALDVGLASAQFSMTRVINIFKRADQVDDTFVVSKADKRVVKGETAKHGDNGLELHEFLECVVMLAFQRANPKYGEVGFSGDSLKVGVDGSSVRETKSKGKPAELIPVPKALHELLHNVILKKAKTDGLAKVKKQLLVDPECVRVYKERRAALAKEFKKLSVDGVEAGTDATTTLDKVMNDFFERHVTKDIHVKPTPAVTGDTPPPVHSNLSWLDCKGAFVTAQDKDSKNADNTTVTFDEFLICLGLCGHIKYEELLDMSLATRLDGVICNYLMEKDEHAVITEFLFPPVERFVPPAGIDPLFLAVWKKMDLSHVFGFPTFEQGVFALLYKSFGELASIFTYYAKSGTAGSTSANALLTMQQTELQNLALDCQLCNEQFSMTRVINVFERADQVDDTFVVSKADKRVVKGETAKGGDNGLELHEFFECLVMLALQKANPKFGSVGHNTSVEFPLPGCLDTLLNKSILKRAKSDNLAKTLKRIKKEPEVQAVIARNKPELHKIFLSKSTAAHSKTANPTMTMETFVAQCVERRVCKDTIVKPEPNVSGAIVPDVHSNLSQLDIKGAFVTAQGEGKDKDKIDADEFLNILALCGSIKYEEVEGMTLEQQVAGVYANFLMLKDEEKVISEVLYPPLERHVPPADTDPRMLEVWKKMDLSHMFGFPMWEKVVFELTLRSFPELASIFDFYAKSGTAGSSSAGKALTMQSTELTNLALDCDFATKDFLMARINTIFMRADQVDDTFKESAADHRVMEGETAKGGDRGLELHEFLECLVNIAFSRANPKYGSVGYNGKAEIDVGTAYAMLLDKNVLKMAKKDSLAAVKAQLSTDARILELFKERRSLIAKEFEKLAAKGPRKIFGKSVVTMELFCDDMMDRSVADDKMISPTPAFTGQILPLEHANLSQLDCKGAFVTCQANVGAEGKEGAETIDFDEFLVCLGLCGHIKYEEVHQMDLYARVAGILGNYLRETDEQFVISEAVVPKPERYDPKSSAALKNQEPEEHKRWLATWTKMDLSHVFGFPAWEKEVFLLLQGSFPELASIFAYYARSGSAGSGSAKSAETMQQTELTDLALDCDIASKDFPMARVNNIFERADQVDDTFKVSASDKRVVLGETAKGGDNGLELHEFLEAIVMLAFAKANPKFGTVGNNASAEFPLPGCLETLLKKHLLTKAKTDTLAKVKKMIEKDPEVQLVLRPRKAQLKACFEKLAKSDSTMTVGSTLMMSMEKFCDDLFERKVTKDIMVDPTPIVKGVPLPRRHSNLSWLDAKGAFAVCQTSGALAGDGSSQDGSSQTMTFDEFVVCLGLCGHIKYEEITEMSLPQRVDGIIANYLGEKDEHAVITEAVAPPMERFTPLKSGADPKFVAVWSKMDLGHVFGFPAWEKEVFMLLMAAHPELSNIFIHYAKSGTAGSVSATAVLTMQQTELVDLALDCGLTSSTFSMARVQNIFERADQVDDTFVASKANKNVILGETAKGGDNGLELHEFYECVVMLALARANPKLGTVGNNTMDAVTEPLPGCLDSLLQKNLLKNAKRDKLSKVRKAVMELPEVQAALKAAAPKLRPHFEAAAIKDATVMNTGNKAIVMGMDAFCQDLVSRGLTKDLIVKPTPAVKGTVPPDVKSNLSWLDCKGAFVTGQKADEKAADKLTLGFDEWLTILALCGHVKYEEVQCMSLLQRVEAIIGQYLGEVDEHYSITAAMFPPIERFVPAERTDLVVGARSLLGTWKAMDLSHVFGFPTWEKEVFTLFEGSFAELSSIFDMYAKSGTAGSSSAGTAMTMQQTELQNLALDCGLSNEQFSMTRVINIFKRADQVDDTFVASKANKNVILGQTAKGGDRGLQLHEFFECLVMLALQKANPKFGSVGHNTSVEFPLPGCLAALLTNSLLKNAKRDKLALVKAALGTDAGVLTAMPQIKQRLQKSFETMAAKGVRKLFGKPVVSMEQFNTDLQERRVTKDVMVVPTPAVVGTVMKPVHSNLSWLDAKSAFITCQDGQHGQDGAETIDFDEFVIALALCGSIKFEEVKEATLAQKVLGIVDIYLGERDEHAVITSAVVVPMERYDPKSSVALKSQDSLEHKRWLTTWAQMDLSRVFGFPVWEKEVFLLLQGSFPEMLSIFARYAKAGSAGSTSANAALTMQQTELTDLALDCDIASKDFPMARVNNIFENADQANEGGVLRGGNNALELHEFMVAIVMLAFAKANPKFGTVGNNASAEFPLPG</sequence>
<proteinExistence type="predicted"/>
<feature type="compositionally biased region" description="Basic and acidic residues" evidence="3">
    <location>
        <begin position="252"/>
        <end position="267"/>
    </location>
</feature>
<keyword evidence="5" id="KW-1185">Reference proteome</keyword>
<reference evidence="5" key="1">
    <citation type="journal article" date="2015" name="PLoS Genet.">
        <title>Genome Sequence and Transcriptome Analyses of Chrysochromulina tobin: Metabolic Tools for Enhanced Algal Fitness in the Prominent Order Prymnesiales (Haptophyceae).</title>
        <authorList>
            <person name="Hovde B.T."/>
            <person name="Deodato C.R."/>
            <person name="Hunsperger H.M."/>
            <person name="Ryken S.A."/>
            <person name="Yost W."/>
            <person name="Jha R.K."/>
            <person name="Patterson J."/>
            <person name="Monnat R.J. Jr."/>
            <person name="Barlow S.B."/>
            <person name="Starkenburg S.R."/>
            <person name="Cattolico R.A."/>
        </authorList>
    </citation>
    <scope>NUCLEOTIDE SEQUENCE</scope>
    <source>
        <strain evidence="5">CCMP291</strain>
    </source>
</reference>
<evidence type="ECO:0000256" key="3">
    <source>
        <dbReference type="SAM" id="MobiDB-lite"/>
    </source>
</evidence>
<gene>
    <name evidence="4" type="ORF">Ctob_002826</name>
</gene>
<accession>A0A0M0J616</accession>
<dbReference type="EMBL" id="JWZX01003335">
    <property type="protein sequence ID" value="KOO21777.1"/>
    <property type="molecule type" value="Genomic_DNA"/>
</dbReference>
<feature type="region of interest" description="Disordered" evidence="3">
    <location>
        <begin position="223"/>
        <end position="270"/>
    </location>
</feature>
<comment type="subcellular location">
    <subcellularLocation>
        <location evidence="1">Cell projection</location>
    </subcellularLocation>
</comment>
<evidence type="ECO:0000256" key="2">
    <source>
        <dbReference type="ARBA" id="ARBA00023273"/>
    </source>
</evidence>
<comment type="caution">
    <text evidence="4">The sequence shown here is derived from an EMBL/GenBank/DDBJ whole genome shotgun (WGS) entry which is preliminary data.</text>
</comment>